<reference evidence="1 2" key="1">
    <citation type="submission" date="2019-03" db="EMBL/GenBank/DDBJ databases">
        <title>Roseomonas sp. a novel Roseomonas species isolated from Sea whip Gorgonian.</title>
        <authorList>
            <person name="Li F."/>
            <person name="Pan X."/>
            <person name="Huang S."/>
            <person name="Li Z."/>
            <person name="Meng B."/>
        </authorList>
    </citation>
    <scope>NUCLEOTIDE SEQUENCE [LARGE SCALE GENOMIC DNA]</scope>
    <source>
        <strain evidence="1 2">M0104</strain>
    </source>
</reference>
<evidence type="ECO:0000313" key="2">
    <source>
        <dbReference type="Proteomes" id="UP000460715"/>
    </source>
</evidence>
<evidence type="ECO:0000313" key="1">
    <source>
        <dbReference type="EMBL" id="MXP64673.1"/>
    </source>
</evidence>
<organism evidence="1 2">
    <name type="scientific">Teichococcus coralli</name>
    <dbReference type="NCBI Taxonomy" id="2545983"/>
    <lineage>
        <taxon>Bacteria</taxon>
        <taxon>Pseudomonadati</taxon>
        <taxon>Pseudomonadota</taxon>
        <taxon>Alphaproteobacteria</taxon>
        <taxon>Acetobacterales</taxon>
        <taxon>Roseomonadaceae</taxon>
        <taxon>Roseomonas</taxon>
    </lineage>
</organism>
<name>A0A845BAP2_9PROT</name>
<accession>A0A845BAP2</accession>
<dbReference type="EMBL" id="SNVJ01000013">
    <property type="protein sequence ID" value="MXP64673.1"/>
    <property type="molecule type" value="Genomic_DNA"/>
</dbReference>
<comment type="caution">
    <text evidence="1">The sequence shown here is derived from an EMBL/GenBank/DDBJ whole genome shotgun (WGS) entry which is preliminary data.</text>
</comment>
<dbReference type="RefSeq" id="WP_160938052.1">
    <property type="nucleotide sequence ID" value="NZ_SNVJ01000013.1"/>
</dbReference>
<dbReference type="AlphaFoldDB" id="A0A845BAP2"/>
<dbReference type="InterPro" id="IPR018684">
    <property type="entry name" value="DUF2171"/>
</dbReference>
<dbReference type="Pfam" id="PF09939">
    <property type="entry name" value="DUF2171"/>
    <property type="match status" value="1"/>
</dbReference>
<gene>
    <name evidence="1" type="ORF">E0493_15075</name>
</gene>
<dbReference type="OrthoDB" id="7276277at2"/>
<dbReference type="Proteomes" id="UP000460715">
    <property type="component" value="Unassembled WGS sequence"/>
</dbReference>
<keyword evidence="2" id="KW-1185">Reference proteome</keyword>
<sequence length="84" mass="9241">MVDTTRIREHMPVQDCNGLPIGTVDKLDAGRIKLTAAGSADGQHHFLPLSEISAVDEEKVTTQLSRDEVLRLLHSGAQRRHTEA</sequence>
<protein>
    <submittedName>
        <fullName evidence="1">DUF2171 domain-containing protein</fullName>
    </submittedName>
</protein>
<proteinExistence type="predicted"/>